<protein>
    <recommendedName>
        <fullName evidence="4">non-specific protein-tyrosine kinase</fullName>
        <ecNumber evidence="4">2.7.10.2</ecNumber>
    </recommendedName>
</protein>
<evidence type="ECO:0000259" key="19">
    <source>
        <dbReference type="Pfam" id="PF02706"/>
    </source>
</evidence>
<feature type="compositionally biased region" description="Gly residues" evidence="17">
    <location>
        <begin position="695"/>
        <end position="705"/>
    </location>
</feature>
<evidence type="ECO:0000256" key="17">
    <source>
        <dbReference type="SAM" id="MobiDB-lite"/>
    </source>
</evidence>
<feature type="region of interest" description="Disordered" evidence="17">
    <location>
        <begin position="695"/>
        <end position="762"/>
    </location>
</feature>
<dbReference type="InterPro" id="IPR005702">
    <property type="entry name" value="Wzc-like_C"/>
</dbReference>
<dbReference type="GO" id="GO:0004713">
    <property type="term" value="F:protein tyrosine kinase activity"/>
    <property type="evidence" value="ECO:0007669"/>
    <property type="project" value="TreeGrafter"/>
</dbReference>
<comment type="similarity">
    <text evidence="3">Belongs to the etk/wzc family.</text>
</comment>
<keyword evidence="14" id="KW-0829">Tyrosine-protein kinase</keyword>
<dbReference type="Pfam" id="PF02706">
    <property type="entry name" value="Wzz"/>
    <property type="match status" value="1"/>
</dbReference>
<keyword evidence="5" id="KW-1003">Cell membrane</keyword>
<dbReference type="AlphaFoldDB" id="E0TI98"/>
<dbReference type="InterPro" id="IPR027417">
    <property type="entry name" value="P-loop_NTPase"/>
</dbReference>
<gene>
    <name evidence="21" type="ordered locus">PB2503_06857</name>
</gene>
<comment type="similarity">
    <text evidence="2">Belongs to the CpsD/CapB family.</text>
</comment>
<dbReference type="EC" id="2.7.10.2" evidence="4"/>
<dbReference type="InterPro" id="IPR003856">
    <property type="entry name" value="LPS_length_determ_N"/>
</dbReference>
<evidence type="ECO:0000256" key="14">
    <source>
        <dbReference type="ARBA" id="ARBA00023137"/>
    </source>
</evidence>
<dbReference type="STRING" id="314260.PB2503_06857"/>
<evidence type="ECO:0000256" key="2">
    <source>
        <dbReference type="ARBA" id="ARBA00007316"/>
    </source>
</evidence>
<dbReference type="SUPFAM" id="SSF52540">
    <property type="entry name" value="P-loop containing nucleoside triphosphate hydrolases"/>
    <property type="match status" value="1"/>
</dbReference>
<evidence type="ECO:0000256" key="3">
    <source>
        <dbReference type="ARBA" id="ARBA00008883"/>
    </source>
</evidence>
<keyword evidence="6" id="KW-0997">Cell inner membrane</keyword>
<keyword evidence="11" id="KW-0067">ATP-binding</keyword>
<keyword evidence="16" id="KW-0175">Coiled coil</keyword>
<dbReference type="PANTHER" id="PTHR32309">
    <property type="entry name" value="TYROSINE-PROTEIN KINASE"/>
    <property type="match status" value="1"/>
</dbReference>
<keyword evidence="9" id="KW-0547">Nucleotide-binding</keyword>
<organism evidence="21 22">
    <name type="scientific">Parvularcula bermudensis (strain ATCC BAA-594 / HTCC2503 / KCTC 12087)</name>
    <dbReference type="NCBI Taxonomy" id="314260"/>
    <lineage>
        <taxon>Bacteria</taxon>
        <taxon>Pseudomonadati</taxon>
        <taxon>Pseudomonadota</taxon>
        <taxon>Alphaproteobacteria</taxon>
        <taxon>Parvularculales</taxon>
        <taxon>Parvularculaceae</taxon>
        <taxon>Parvularcula</taxon>
    </lineage>
</organism>
<dbReference type="OrthoDB" id="230260at2"/>
<evidence type="ECO:0000256" key="5">
    <source>
        <dbReference type="ARBA" id="ARBA00022475"/>
    </source>
</evidence>
<evidence type="ECO:0000256" key="8">
    <source>
        <dbReference type="ARBA" id="ARBA00022692"/>
    </source>
</evidence>
<dbReference type="RefSeq" id="WP_013300411.1">
    <property type="nucleotide sequence ID" value="NC_014414.1"/>
</dbReference>
<dbReference type="PANTHER" id="PTHR32309:SF13">
    <property type="entry name" value="FERRIC ENTEROBACTIN TRANSPORT PROTEIN FEPE"/>
    <property type="match status" value="1"/>
</dbReference>
<evidence type="ECO:0000256" key="4">
    <source>
        <dbReference type="ARBA" id="ARBA00011903"/>
    </source>
</evidence>
<dbReference type="eggNOG" id="COG3206">
    <property type="taxonomic scope" value="Bacteria"/>
</dbReference>
<feature type="domain" description="Polysaccharide chain length determinant N-terminal" evidence="19">
    <location>
        <begin position="12"/>
        <end position="102"/>
    </location>
</feature>
<keyword evidence="7" id="KW-0808">Transferase</keyword>
<dbReference type="Proteomes" id="UP000001302">
    <property type="component" value="Chromosome"/>
</dbReference>
<dbReference type="InterPro" id="IPR050445">
    <property type="entry name" value="Bact_polysacc_biosynth/exp"/>
</dbReference>
<evidence type="ECO:0000256" key="16">
    <source>
        <dbReference type="SAM" id="Coils"/>
    </source>
</evidence>
<evidence type="ECO:0000259" key="20">
    <source>
        <dbReference type="Pfam" id="PF13614"/>
    </source>
</evidence>
<dbReference type="EMBL" id="CP002156">
    <property type="protein sequence ID" value="ADM09437.1"/>
    <property type="molecule type" value="Genomic_DNA"/>
</dbReference>
<reference evidence="22" key="1">
    <citation type="submission" date="2010-08" db="EMBL/GenBank/DDBJ databases">
        <title>Genome sequence of Parvularcula bermudensis HTCC2503.</title>
        <authorList>
            <person name="Kang D.-M."/>
            <person name="Oh H.-M."/>
            <person name="Cho J.-C."/>
        </authorList>
    </citation>
    <scope>NUCLEOTIDE SEQUENCE [LARGE SCALE GENOMIC DNA]</scope>
    <source>
        <strain evidence="22">ATCC BAA-594 / HTCC2503 / KCTC 12087</strain>
    </source>
</reference>
<keyword evidence="22" id="KW-1185">Reference proteome</keyword>
<dbReference type="GO" id="GO:0005886">
    <property type="term" value="C:plasma membrane"/>
    <property type="evidence" value="ECO:0007669"/>
    <property type="project" value="UniProtKB-SubCell"/>
</dbReference>
<evidence type="ECO:0000256" key="15">
    <source>
        <dbReference type="ARBA" id="ARBA00051245"/>
    </source>
</evidence>
<keyword evidence="13 18" id="KW-0472">Membrane</keyword>
<feature type="coiled-coil region" evidence="16">
    <location>
        <begin position="193"/>
        <end position="345"/>
    </location>
</feature>
<evidence type="ECO:0000256" key="18">
    <source>
        <dbReference type="SAM" id="Phobius"/>
    </source>
</evidence>
<keyword evidence="10" id="KW-0418">Kinase</keyword>
<evidence type="ECO:0000256" key="11">
    <source>
        <dbReference type="ARBA" id="ARBA00022840"/>
    </source>
</evidence>
<dbReference type="InterPro" id="IPR025669">
    <property type="entry name" value="AAA_dom"/>
</dbReference>
<evidence type="ECO:0000313" key="21">
    <source>
        <dbReference type="EMBL" id="ADM09437.1"/>
    </source>
</evidence>
<dbReference type="Pfam" id="PF13614">
    <property type="entry name" value="AAA_31"/>
    <property type="match status" value="1"/>
</dbReference>
<evidence type="ECO:0000256" key="7">
    <source>
        <dbReference type="ARBA" id="ARBA00022679"/>
    </source>
</evidence>
<dbReference type="CDD" id="cd05387">
    <property type="entry name" value="BY-kinase"/>
    <property type="match status" value="1"/>
</dbReference>
<feature type="domain" description="AAA" evidence="20">
    <location>
        <begin position="514"/>
        <end position="651"/>
    </location>
</feature>
<name>E0TI98_PARBH</name>
<proteinExistence type="inferred from homology"/>
<comment type="catalytic activity">
    <reaction evidence="15">
        <text>L-tyrosyl-[protein] + ATP = O-phospho-L-tyrosyl-[protein] + ADP + H(+)</text>
        <dbReference type="Rhea" id="RHEA:10596"/>
        <dbReference type="Rhea" id="RHEA-COMP:10136"/>
        <dbReference type="Rhea" id="RHEA-COMP:20101"/>
        <dbReference type="ChEBI" id="CHEBI:15378"/>
        <dbReference type="ChEBI" id="CHEBI:30616"/>
        <dbReference type="ChEBI" id="CHEBI:46858"/>
        <dbReference type="ChEBI" id="CHEBI:61978"/>
        <dbReference type="ChEBI" id="CHEBI:456216"/>
        <dbReference type="EC" id="2.7.10.2"/>
    </reaction>
</comment>
<evidence type="ECO:0000256" key="12">
    <source>
        <dbReference type="ARBA" id="ARBA00022989"/>
    </source>
</evidence>
<evidence type="ECO:0000256" key="6">
    <source>
        <dbReference type="ARBA" id="ARBA00022519"/>
    </source>
</evidence>
<evidence type="ECO:0000256" key="13">
    <source>
        <dbReference type="ARBA" id="ARBA00023136"/>
    </source>
</evidence>
<feature type="transmembrane region" description="Helical" evidence="18">
    <location>
        <begin position="25"/>
        <end position="46"/>
    </location>
</feature>
<evidence type="ECO:0000256" key="9">
    <source>
        <dbReference type="ARBA" id="ARBA00022741"/>
    </source>
</evidence>
<comment type="subcellular location">
    <subcellularLocation>
        <location evidence="1">Cell inner membrane</location>
        <topology evidence="1">Multi-pass membrane protein</topology>
    </subcellularLocation>
</comment>
<dbReference type="Gene3D" id="3.40.50.300">
    <property type="entry name" value="P-loop containing nucleotide triphosphate hydrolases"/>
    <property type="match status" value="1"/>
</dbReference>
<dbReference type="HOGENOM" id="CLU_009912_2_0_5"/>
<evidence type="ECO:0000313" key="22">
    <source>
        <dbReference type="Proteomes" id="UP000001302"/>
    </source>
</evidence>
<dbReference type="eggNOG" id="COG0489">
    <property type="taxonomic scope" value="Bacteria"/>
</dbReference>
<keyword evidence="12 18" id="KW-1133">Transmembrane helix</keyword>
<keyword evidence="8 18" id="KW-0812">Transmembrane</keyword>
<feature type="compositionally biased region" description="Basic and acidic residues" evidence="17">
    <location>
        <begin position="730"/>
        <end position="743"/>
    </location>
</feature>
<reference evidence="21 22" key="2">
    <citation type="journal article" date="2011" name="J. Bacteriol.">
        <title>Complete genome sequence of strain HTCC2503T of Parvularcula bermudensis, the type species of the order "Parvularculales" in the class Alphaproteobacteria.</title>
        <authorList>
            <person name="Oh H.M."/>
            <person name="Kang I."/>
            <person name="Vergin K.L."/>
            <person name="Kang D."/>
            <person name="Rhee K.H."/>
            <person name="Giovannoni S.J."/>
            <person name="Cho J.C."/>
        </authorList>
    </citation>
    <scope>NUCLEOTIDE SEQUENCE [LARGE SCALE GENOMIC DNA]</scope>
    <source>
        <strain evidence="22">ATCC BAA-594 / HTCC2503 / KCTC 12087</strain>
    </source>
</reference>
<evidence type="ECO:0000256" key="10">
    <source>
        <dbReference type="ARBA" id="ARBA00022777"/>
    </source>
</evidence>
<dbReference type="KEGG" id="pbr:PB2503_06857"/>
<accession>E0TI98</accession>
<evidence type="ECO:0000256" key="1">
    <source>
        <dbReference type="ARBA" id="ARBA00004429"/>
    </source>
</evidence>
<sequence length="762" mass="81744">MDKMNDRNDLIIDIQALFLMARRRALLFLVVAAIVLAAVAALYTAMEPKYTASARILVDTREQRVVTEDLVVQDDRVDTYSVDTEARVLSSRSLARRVVEKLDLANNPDFLTKDDDESMTDVEAVTAATTALQDGLSVSRSGLAFVIDVAFTHSSPEMATTVVNTLVTEYVNAQLELKRTATREASSFLKSRLDELRQTALAADQRLAEFRTENPMLSSEDDQSVVQRQLADLSNELAEASAAYAEVQAALEAARQLAQSGGSASVGNTRVNTSISALRAQEAEAVRQVAELSRRYGPRHPSLLIAQDELVAIRGQLTADVQRNVDDLEAQAAAARSRVTSLRRSLDAVSATLQDTNSAKATLSVLEREAATAGATYEAFLKRFGETSTQEGVQTADSRILSLADTPSDPSWPDPLLFALIGFVCAAGAGGAAVIARELMENGLRTPSDVRDTFSKRLLSIVPSFQSSLTPTERRQYKTLDAGFMLEKPNSTFAESFRILLASMMQQRGDIPAQVIAVTSAVAGEGKTTVSFGLARVVSMAGQSVVVVECASDGAMGPGMENAVGLVDVLAGRADFEDAILRDDQTGAYFLPLFGQTPLASPILGTPQFDELLAELRNHFDRVILDTPPVLSVADSRVLCAKADAVAYVVKWGDTAKGIAVEGYNLLWECGAMISGIVLNNVDLKKQRAWTSEGLGGGVSGGAPGGRTQRPSLLSDNRRPAVGSLPTRTLKHDKPQGKTEKGTARPVFHVAGRNVLGDQPKA</sequence>